<name>A0A1Y4E6P5_9FIRM</name>
<evidence type="ECO:0000256" key="1">
    <source>
        <dbReference type="SAM" id="Phobius"/>
    </source>
</evidence>
<dbReference type="InterPro" id="IPR009589">
    <property type="entry name" value="PH_YyaB-like"/>
</dbReference>
<reference evidence="3" key="3">
    <citation type="journal article" date="2021" name="PeerJ">
        <title>Extensive microbial diversity within the chicken gut microbiome revealed by metagenomics and culture.</title>
        <authorList>
            <person name="Gilroy R."/>
            <person name="Ravi A."/>
            <person name="Getino M."/>
            <person name="Pursley I."/>
            <person name="Horton D.L."/>
            <person name="Alikhan N.F."/>
            <person name="Baker D."/>
            <person name="Gharbi K."/>
            <person name="Hall N."/>
            <person name="Watson M."/>
            <person name="Adriaenssens E.M."/>
            <person name="Foster-Nyarko E."/>
            <person name="Jarju S."/>
            <person name="Secka A."/>
            <person name="Antonio M."/>
            <person name="Oren A."/>
            <person name="Chaudhuri R.R."/>
            <person name="La Ragione R."/>
            <person name="Hildebrand F."/>
            <person name="Pallen M.J."/>
        </authorList>
    </citation>
    <scope>NUCLEOTIDE SEQUENCE</scope>
    <source>
        <strain evidence="3">CHK193-16274</strain>
    </source>
</reference>
<protein>
    <submittedName>
        <fullName evidence="3">PH domain-containing protein</fullName>
    </submittedName>
</protein>
<evidence type="ECO:0000313" key="5">
    <source>
        <dbReference type="Proteomes" id="UP000196258"/>
    </source>
</evidence>
<keyword evidence="1" id="KW-0812">Transmembrane</keyword>
<reference evidence="5" key="1">
    <citation type="submission" date="2017-04" db="EMBL/GenBank/DDBJ databases">
        <title>Function of individual gut microbiota members based on whole genome sequencing of pure cultures obtained from chicken caecum.</title>
        <authorList>
            <person name="Medvecky M."/>
            <person name="Cejkova D."/>
            <person name="Polansky O."/>
            <person name="Karasova D."/>
            <person name="Kubasova T."/>
            <person name="Cizek A."/>
            <person name="Rychlik I."/>
        </authorList>
    </citation>
    <scope>NUCLEOTIDE SEQUENCE [LARGE SCALE GENOMIC DNA]</scope>
    <source>
        <strain evidence="5">An149</strain>
    </source>
</reference>
<organism evidence="4 5">
    <name type="scientific">Thomasclavelia spiroformis</name>
    <dbReference type="NCBI Taxonomy" id="29348"/>
    <lineage>
        <taxon>Bacteria</taxon>
        <taxon>Bacillati</taxon>
        <taxon>Bacillota</taxon>
        <taxon>Erysipelotrichia</taxon>
        <taxon>Erysipelotrichales</taxon>
        <taxon>Coprobacillaceae</taxon>
        <taxon>Thomasclavelia</taxon>
    </lineage>
</organism>
<feature type="transmembrane region" description="Helical" evidence="1">
    <location>
        <begin position="36"/>
        <end position="60"/>
    </location>
</feature>
<dbReference type="EMBL" id="NFLB01000002">
    <property type="protein sequence ID" value="OUQ06149.1"/>
    <property type="molecule type" value="Genomic_DNA"/>
</dbReference>
<keyword evidence="1" id="KW-0472">Membrane</keyword>
<feature type="transmembrane region" description="Helical" evidence="1">
    <location>
        <begin position="9"/>
        <end position="30"/>
    </location>
</feature>
<evidence type="ECO:0000313" key="4">
    <source>
        <dbReference type="EMBL" id="OUQ06149.1"/>
    </source>
</evidence>
<evidence type="ECO:0000313" key="3">
    <source>
        <dbReference type="EMBL" id="HJF40739.1"/>
    </source>
</evidence>
<dbReference type="EMBL" id="DYWV01000245">
    <property type="protein sequence ID" value="HJF40739.1"/>
    <property type="molecule type" value="Genomic_DNA"/>
</dbReference>
<reference evidence="4" key="2">
    <citation type="journal article" date="2018" name="BMC Genomics">
        <title>Whole genome sequencing and function prediction of 133 gut anaerobes isolated from chicken caecum in pure cultures.</title>
        <authorList>
            <person name="Medvecky M."/>
            <person name="Cejkova D."/>
            <person name="Polansky O."/>
            <person name="Karasova D."/>
            <person name="Kubasova T."/>
            <person name="Cizek A."/>
            <person name="Rychlik I."/>
        </authorList>
    </citation>
    <scope>NUCLEOTIDE SEQUENCE</scope>
    <source>
        <strain evidence="4">An149</strain>
    </source>
</reference>
<dbReference type="GO" id="GO:0030153">
    <property type="term" value="P:bacteriocin immunity"/>
    <property type="evidence" value="ECO:0007669"/>
    <property type="project" value="InterPro"/>
</dbReference>
<proteinExistence type="predicted"/>
<comment type="caution">
    <text evidence="4">The sequence shown here is derived from an EMBL/GenBank/DDBJ whole genome shotgun (WGS) entry which is preliminary data.</text>
</comment>
<gene>
    <name evidence="4" type="ORF">B5E91_02395</name>
    <name evidence="3" type="ORF">K8V91_07430</name>
</gene>
<sequence>MKFKTKKDVIYYIFSLICILLTILGFIRILKIIDLTSMTLIGSSLIIDLIFLPIMCYSYYKLDMVSLIIRFGFIKINIPYTSITKIIKINNSIAAAATSTKRVQIDYIDKDKKEYNTIYISPINRDLFINELQNMINNNTLYS</sequence>
<dbReference type="Proteomes" id="UP000196258">
    <property type="component" value="Unassembled WGS sequence"/>
</dbReference>
<feature type="domain" description="Uncharacterized protein YyaB-like PH" evidence="2">
    <location>
        <begin position="59"/>
        <end position="134"/>
    </location>
</feature>
<dbReference type="AlphaFoldDB" id="A0A1Y4E6P5"/>
<dbReference type="Pfam" id="PF06713">
    <property type="entry name" value="bPH_4"/>
    <property type="match status" value="1"/>
</dbReference>
<dbReference type="RefSeq" id="WP_087244824.1">
    <property type="nucleotide sequence ID" value="NZ_CAMMFM010000056.1"/>
</dbReference>
<keyword evidence="1" id="KW-1133">Transmembrane helix</keyword>
<reference evidence="3" key="4">
    <citation type="submission" date="2021-09" db="EMBL/GenBank/DDBJ databases">
        <authorList>
            <person name="Gilroy R."/>
        </authorList>
    </citation>
    <scope>NUCLEOTIDE SEQUENCE</scope>
    <source>
        <strain evidence="3">CHK193-16274</strain>
    </source>
</reference>
<accession>A0A1Y4E6P5</accession>
<dbReference type="Proteomes" id="UP000749320">
    <property type="component" value="Unassembled WGS sequence"/>
</dbReference>
<evidence type="ECO:0000259" key="2">
    <source>
        <dbReference type="Pfam" id="PF06713"/>
    </source>
</evidence>